<dbReference type="PANTHER" id="PTHR43201">
    <property type="entry name" value="ACYL-COA SYNTHETASE"/>
    <property type="match status" value="1"/>
</dbReference>
<comment type="similarity">
    <text evidence="1">Belongs to the ATP-dependent AMP-binding enzyme family.</text>
</comment>
<dbReference type="AlphaFoldDB" id="A0A2U1FE02"/>
<keyword evidence="2" id="KW-0436">Ligase</keyword>
<dbReference type="GO" id="GO:0031956">
    <property type="term" value="F:medium-chain fatty acid-CoA ligase activity"/>
    <property type="evidence" value="ECO:0007669"/>
    <property type="project" value="TreeGrafter"/>
</dbReference>
<dbReference type="Pfam" id="PF13193">
    <property type="entry name" value="AMP-binding_C"/>
    <property type="match status" value="1"/>
</dbReference>
<evidence type="ECO:0000256" key="2">
    <source>
        <dbReference type="ARBA" id="ARBA00022598"/>
    </source>
</evidence>
<proteinExistence type="inferred from homology"/>
<dbReference type="Pfam" id="PF00501">
    <property type="entry name" value="AMP-binding"/>
    <property type="match status" value="1"/>
</dbReference>
<evidence type="ECO:0000313" key="6">
    <source>
        <dbReference type="Proteomes" id="UP000245639"/>
    </source>
</evidence>
<evidence type="ECO:0000259" key="3">
    <source>
        <dbReference type="Pfam" id="PF00501"/>
    </source>
</evidence>
<feature type="domain" description="AMP-binding enzyme C-terminal" evidence="4">
    <location>
        <begin position="421"/>
        <end position="496"/>
    </location>
</feature>
<feature type="domain" description="AMP-dependent synthetase/ligase" evidence="3">
    <location>
        <begin position="18"/>
        <end position="371"/>
    </location>
</feature>
<dbReference type="Gene3D" id="3.30.300.30">
    <property type="match status" value="1"/>
</dbReference>
<dbReference type="OrthoDB" id="3172305at2"/>
<organism evidence="5 6">
    <name type="scientific">Actinomycetospora cinnamomea</name>
    <dbReference type="NCBI Taxonomy" id="663609"/>
    <lineage>
        <taxon>Bacteria</taxon>
        <taxon>Bacillati</taxon>
        <taxon>Actinomycetota</taxon>
        <taxon>Actinomycetes</taxon>
        <taxon>Pseudonocardiales</taxon>
        <taxon>Pseudonocardiaceae</taxon>
        <taxon>Actinomycetospora</taxon>
    </lineage>
</organism>
<dbReference type="Gene3D" id="3.40.50.12780">
    <property type="entry name" value="N-terminal domain of ligase-like"/>
    <property type="match status" value="1"/>
</dbReference>
<reference evidence="5 6" key="1">
    <citation type="submission" date="2018-04" db="EMBL/GenBank/DDBJ databases">
        <title>Genomic Encyclopedia of Type Strains, Phase IV (KMG-IV): sequencing the most valuable type-strain genomes for metagenomic binning, comparative biology and taxonomic classification.</title>
        <authorList>
            <person name="Goeker M."/>
        </authorList>
    </citation>
    <scope>NUCLEOTIDE SEQUENCE [LARGE SCALE GENOMIC DNA]</scope>
    <source>
        <strain evidence="5 6">DSM 45771</strain>
    </source>
</reference>
<keyword evidence="6" id="KW-1185">Reference proteome</keyword>
<accession>A0A2U1FE02</accession>
<dbReference type="SUPFAM" id="SSF56801">
    <property type="entry name" value="Acetyl-CoA synthetase-like"/>
    <property type="match status" value="1"/>
</dbReference>
<dbReference type="NCBIfam" id="NF004837">
    <property type="entry name" value="PRK06187.1"/>
    <property type="match status" value="1"/>
</dbReference>
<dbReference type="GO" id="GO:0006631">
    <property type="term" value="P:fatty acid metabolic process"/>
    <property type="evidence" value="ECO:0007669"/>
    <property type="project" value="TreeGrafter"/>
</dbReference>
<name>A0A2U1FE02_9PSEU</name>
<dbReference type="FunFam" id="3.30.300.30:FF:000008">
    <property type="entry name" value="2,3-dihydroxybenzoate-AMP ligase"/>
    <property type="match status" value="1"/>
</dbReference>
<sequence>MPFRLTDVVRQHVRDDPRDPDLVAMTFEGGNTTYAELDRRAGLAGRAMAAEGLGAGARVVWLGKNRPEFFDLLFGAPRVRGATAPLNNRLTPDELLAIIEDSAAPLVVLGPDFAEMRDDVDKIDAVRRVLVIGDDYESWLTASDEVLDPPDDAEDDDCVLQLYTSGTTGLPKGVVLAHTQFAALLSVGDHWGFDTESVGLVAMPLFHIGGSGFALVCMSFGARVVLVADIVPDQLLATMADEGVTNAFLVPAVLQFLVQVPGAADRDWSKLRAIAYGASPITSAVLGRVLQTFRAPLFQVYGSTETTGAITQLDPEDHDPDGPRAHLMRSAGKAYPWVELKTVDPATGDDAPPGEVGEVWIRSSQVTPGYWGRPEESAQVLTDGWFHTGDAGYLDSDGYLFLTDRIKDMIVTGAENVYPIEVENVISGHPDVADVAVIGVPDERWGESVKAVVVPREGADIDSDAFLDWCKERMAGFKRPRSVDVIDALPRNPSGKILKKDLRKPYWENAEGRQIG</sequence>
<dbReference type="Proteomes" id="UP000245639">
    <property type="component" value="Unassembled WGS sequence"/>
</dbReference>
<evidence type="ECO:0000313" key="5">
    <source>
        <dbReference type="EMBL" id="PVZ10190.1"/>
    </source>
</evidence>
<comment type="caution">
    <text evidence="5">The sequence shown here is derived from an EMBL/GenBank/DDBJ whole genome shotgun (WGS) entry which is preliminary data.</text>
</comment>
<dbReference type="InterPro" id="IPR025110">
    <property type="entry name" value="AMP-bd_C"/>
</dbReference>
<evidence type="ECO:0000259" key="4">
    <source>
        <dbReference type="Pfam" id="PF13193"/>
    </source>
</evidence>
<dbReference type="InterPro" id="IPR000873">
    <property type="entry name" value="AMP-dep_synth/lig_dom"/>
</dbReference>
<dbReference type="EMBL" id="QEKW01000005">
    <property type="protein sequence ID" value="PVZ10190.1"/>
    <property type="molecule type" value="Genomic_DNA"/>
</dbReference>
<evidence type="ECO:0000256" key="1">
    <source>
        <dbReference type="ARBA" id="ARBA00006432"/>
    </source>
</evidence>
<dbReference type="PANTHER" id="PTHR43201:SF5">
    <property type="entry name" value="MEDIUM-CHAIN ACYL-COA LIGASE ACSF2, MITOCHONDRIAL"/>
    <property type="match status" value="1"/>
</dbReference>
<gene>
    <name evidence="5" type="ORF">C8D89_105267</name>
</gene>
<protein>
    <submittedName>
        <fullName evidence="5">Long-chain acyl-CoA synthetase</fullName>
    </submittedName>
</protein>
<dbReference type="InterPro" id="IPR042099">
    <property type="entry name" value="ANL_N_sf"/>
</dbReference>
<dbReference type="InterPro" id="IPR045851">
    <property type="entry name" value="AMP-bd_C_sf"/>
</dbReference>